<evidence type="ECO:0000313" key="6">
    <source>
        <dbReference type="Proteomes" id="UP000749040"/>
    </source>
</evidence>
<keyword evidence="1" id="KW-0805">Transcription regulation</keyword>
<dbReference type="PROSITE" id="PS50956">
    <property type="entry name" value="HTH_ASNC_2"/>
    <property type="match status" value="1"/>
</dbReference>
<evidence type="ECO:0000313" key="5">
    <source>
        <dbReference type="EMBL" id="MBM9508268.1"/>
    </source>
</evidence>
<dbReference type="Pfam" id="PF01037">
    <property type="entry name" value="AsnC_trans_reg"/>
    <property type="match status" value="1"/>
</dbReference>
<dbReference type="Gene3D" id="1.10.10.10">
    <property type="entry name" value="Winged helix-like DNA-binding domain superfamily/Winged helix DNA-binding domain"/>
    <property type="match status" value="2"/>
</dbReference>
<dbReference type="InterPro" id="IPR011008">
    <property type="entry name" value="Dimeric_a/b-barrel"/>
</dbReference>
<keyword evidence="3" id="KW-0804">Transcription</keyword>
<dbReference type="InterPro" id="IPR000485">
    <property type="entry name" value="AsnC-type_HTH_dom"/>
</dbReference>
<evidence type="ECO:0000256" key="2">
    <source>
        <dbReference type="ARBA" id="ARBA00023125"/>
    </source>
</evidence>
<dbReference type="SMART" id="SM00344">
    <property type="entry name" value="HTH_ASNC"/>
    <property type="match status" value="2"/>
</dbReference>
<reference evidence="5 6" key="1">
    <citation type="submission" date="2021-01" db="EMBL/GenBank/DDBJ databases">
        <title>Streptomyces acididurans sp. nov., isolated from a peat swamp forest soil.</title>
        <authorList>
            <person name="Chantavorakit T."/>
            <person name="Duangmal K."/>
        </authorList>
    </citation>
    <scope>NUCLEOTIDE SEQUENCE [LARGE SCALE GENOMIC DNA]</scope>
    <source>
        <strain evidence="5 6">KK5PA1</strain>
    </source>
</reference>
<dbReference type="InterPro" id="IPR019887">
    <property type="entry name" value="Tscrpt_reg_AsnC/Lrp_C"/>
</dbReference>
<dbReference type="CDD" id="cd00090">
    <property type="entry name" value="HTH_ARSR"/>
    <property type="match status" value="1"/>
</dbReference>
<organism evidence="5 6">
    <name type="scientific">Actinacidiphila acididurans</name>
    <dbReference type="NCBI Taxonomy" id="2784346"/>
    <lineage>
        <taxon>Bacteria</taxon>
        <taxon>Bacillati</taxon>
        <taxon>Actinomycetota</taxon>
        <taxon>Actinomycetes</taxon>
        <taxon>Kitasatosporales</taxon>
        <taxon>Streptomycetaceae</taxon>
        <taxon>Actinacidiphila</taxon>
    </lineage>
</organism>
<dbReference type="PANTHER" id="PTHR30154">
    <property type="entry name" value="LEUCINE-RESPONSIVE REGULATORY PROTEIN"/>
    <property type="match status" value="1"/>
</dbReference>
<dbReference type="PRINTS" id="PR00033">
    <property type="entry name" value="HTHASNC"/>
</dbReference>
<dbReference type="Proteomes" id="UP000749040">
    <property type="component" value="Unassembled WGS sequence"/>
</dbReference>
<dbReference type="InterPro" id="IPR019888">
    <property type="entry name" value="Tscrpt_reg_AsnC-like"/>
</dbReference>
<dbReference type="InterPro" id="IPR036390">
    <property type="entry name" value="WH_DNA-bd_sf"/>
</dbReference>
<gene>
    <name evidence="5" type="ORF">ITX44_27675</name>
</gene>
<keyword evidence="6" id="KW-1185">Reference proteome</keyword>
<feature type="domain" description="HTH asnC-type" evidence="4">
    <location>
        <begin position="13"/>
        <end position="73"/>
    </location>
</feature>
<dbReference type="Pfam" id="PF13404">
    <property type="entry name" value="HTH_AsnC-type"/>
    <property type="match status" value="2"/>
</dbReference>
<dbReference type="SUPFAM" id="SSF46785">
    <property type="entry name" value="Winged helix' DNA-binding domain"/>
    <property type="match status" value="2"/>
</dbReference>
<dbReference type="SUPFAM" id="SSF54909">
    <property type="entry name" value="Dimeric alpha+beta barrel"/>
    <property type="match status" value="1"/>
</dbReference>
<dbReference type="InterPro" id="IPR011991">
    <property type="entry name" value="ArsR-like_HTH"/>
</dbReference>
<evidence type="ECO:0000256" key="3">
    <source>
        <dbReference type="ARBA" id="ARBA00023163"/>
    </source>
</evidence>
<evidence type="ECO:0000259" key="4">
    <source>
        <dbReference type="PROSITE" id="PS50956"/>
    </source>
</evidence>
<sequence>MKSDTDWSPLDVLDELDQKVVHALQVDGRAPFRRIGEVLGVSDQTVARRYTRLRASGTVRVLGLVDPLRVGLTPWFLRVRCTPDASASIGEAMARRTDTRCVSLLSGGTEIFCLTHAATPGEQEDTLLLQKLPHTPRVVQVTAHALLHVFFGQDLSPVTRSGPLDPEQLAALVPADAPTRRPPFAQPPEPTPLNLGPGDARLLDALARDGRTPAAELAAVTGWSQSTVRRRLSELRSCGALYYDLDFDHAVMPDLRAALWLEVEPARLAEVGTALAAHSAVAFAGAITGTANVFASLQVRDAGALYRYLTGPVAALPGIRRTETAPYHRTLKAASPYWEPARTRPGTR</sequence>
<dbReference type="RefSeq" id="WP_205360145.1">
    <property type="nucleotide sequence ID" value="NZ_JADKYB010000017.1"/>
</dbReference>
<protein>
    <submittedName>
        <fullName evidence="5">Lrp/AsnC family transcriptional regulator</fullName>
    </submittedName>
</protein>
<dbReference type="InterPro" id="IPR036388">
    <property type="entry name" value="WH-like_DNA-bd_sf"/>
</dbReference>
<evidence type="ECO:0000256" key="1">
    <source>
        <dbReference type="ARBA" id="ARBA00023015"/>
    </source>
</evidence>
<comment type="caution">
    <text evidence="5">The sequence shown here is derived from an EMBL/GenBank/DDBJ whole genome shotgun (WGS) entry which is preliminary data.</text>
</comment>
<accession>A0ABS2U254</accession>
<keyword evidence="2" id="KW-0238">DNA-binding</keyword>
<dbReference type="EMBL" id="JADKYB010000017">
    <property type="protein sequence ID" value="MBM9508268.1"/>
    <property type="molecule type" value="Genomic_DNA"/>
</dbReference>
<proteinExistence type="predicted"/>
<name>A0ABS2U254_9ACTN</name>
<dbReference type="Gene3D" id="3.30.70.920">
    <property type="match status" value="1"/>
</dbReference>
<dbReference type="PANTHER" id="PTHR30154:SF34">
    <property type="entry name" value="TRANSCRIPTIONAL REGULATOR AZLB"/>
    <property type="match status" value="1"/>
</dbReference>